<organism evidence="3 4">
    <name type="scientific">Podospora appendiculata</name>
    <dbReference type="NCBI Taxonomy" id="314037"/>
    <lineage>
        <taxon>Eukaryota</taxon>
        <taxon>Fungi</taxon>
        <taxon>Dikarya</taxon>
        <taxon>Ascomycota</taxon>
        <taxon>Pezizomycotina</taxon>
        <taxon>Sordariomycetes</taxon>
        <taxon>Sordariomycetidae</taxon>
        <taxon>Sordariales</taxon>
        <taxon>Podosporaceae</taxon>
        <taxon>Podospora</taxon>
    </lineage>
</organism>
<keyword evidence="2" id="KW-0472">Membrane</keyword>
<name>A0AAE1CCS5_9PEZI</name>
<dbReference type="Proteomes" id="UP001270362">
    <property type="component" value="Unassembled WGS sequence"/>
</dbReference>
<feature type="transmembrane region" description="Helical" evidence="2">
    <location>
        <begin position="28"/>
        <end position="53"/>
    </location>
</feature>
<evidence type="ECO:0000313" key="3">
    <source>
        <dbReference type="EMBL" id="KAK3688968.1"/>
    </source>
</evidence>
<dbReference type="AlphaFoldDB" id="A0AAE1CCS5"/>
<reference evidence="3" key="1">
    <citation type="journal article" date="2023" name="Mol. Phylogenet. Evol.">
        <title>Genome-scale phylogeny and comparative genomics of the fungal order Sordariales.</title>
        <authorList>
            <person name="Hensen N."/>
            <person name="Bonometti L."/>
            <person name="Westerberg I."/>
            <person name="Brannstrom I.O."/>
            <person name="Guillou S."/>
            <person name="Cros-Aarteil S."/>
            <person name="Calhoun S."/>
            <person name="Haridas S."/>
            <person name="Kuo A."/>
            <person name="Mondo S."/>
            <person name="Pangilinan J."/>
            <person name="Riley R."/>
            <person name="LaButti K."/>
            <person name="Andreopoulos B."/>
            <person name="Lipzen A."/>
            <person name="Chen C."/>
            <person name="Yan M."/>
            <person name="Daum C."/>
            <person name="Ng V."/>
            <person name="Clum A."/>
            <person name="Steindorff A."/>
            <person name="Ohm R.A."/>
            <person name="Martin F."/>
            <person name="Silar P."/>
            <person name="Natvig D.O."/>
            <person name="Lalanne C."/>
            <person name="Gautier V."/>
            <person name="Ament-Velasquez S.L."/>
            <person name="Kruys A."/>
            <person name="Hutchinson M.I."/>
            <person name="Powell A.J."/>
            <person name="Barry K."/>
            <person name="Miller A.N."/>
            <person name="Grigoriev I.V."/>
            <person name="Debuchy R."/>
            <person name="Gladieux P."/>
            <person name="Hiltunen Thoren M."/>
            <person name="Johannesson H."/>
        </authorList>
    </citation>
    <scope>NUCLEOTIDE SEQUENCE</scope>
    <source>
        <strain evidence="3">CBS 314.62</strain>
    </source>
</reference>
<dbReference type="EMBL" id="JAULSO010000002">
    <property type="protein sequence ID" value="KAK3688968.1"/>
    <property type="molecule type" value="Genomic_DNA"/>
</dbReference>
<sequence length="191" mass="20741">MAWDLSPINRDDYPTDSKYRAAKRQKEGAMIVISICAILYFAIAVAALGVTFCSPQKRPAAERRPRLRADGCVWALFNLACFLLCVAWPAWIALGLLCLVFSPSSRMALGSGWHSLCLAPGQTCCGIRWNRGAAVPADEEAAMGAQGVVNGQPSSPPSPTRGDDSAEWEEIELPKYTPVTPRTSYSQVHGR</sequence>
<comment type="caution">
    <text evidence="3">The sequence shown here is derived from an EMBL/GenBank/DDBJ whole genome shotgun (WGS) entry which is preliminary data.</text>
</comment>
<keyword evidence="2" id="KW-1133">Transmembrane helix</keyword>
<evidence type="ECO:0000256" key="2">
    <source>
        <dbReference type="SAM" id="Phobius"/>
    </source>
</evidence>
<feature type="compositionally biased region" description="Polar residues" evidence="1">
    <location>
        <begin position="180"/>
        <end position="191"/>
    </location>
</feature>
<evidence type="ECO:0000256" key="1">
    <source>
        <dbReference type="SAM" id="MobiDB-lite"/>
    </source>
</evidence>
<keyword evidence="4" id="KW-1185">Reference proteome</keyword>
<evidence type="ECO:0000313" key="4">
    <source>
        <dbReference type="Proteomes" id="UP001270362"/>
    </source>
</evidence>
<reference evidence="3" key="2">
    <citation type="submission" date="2023-06" db="EMBL/GenBank/DDBJ databases">
        <authorList>
            <consortium name="Lawrence Berkeley National Laboratory"/>
            <person name="Haridas S."/>
            <person name="Hensen N."/>
            <person name="Bonometti L."/>
            <person name="Westerberg I."/>
            <person name="Brannstrom I.O."/>
            <person name="Guillou S."/>
            <person name="Cros-Aarteil S."/>
            <person name="Calhoun S."/>
            <person name="Kuo A."/>
            <person name="Mondo S."/>
            <person name="Pangilinan J."/>
            <person name="Riley R."/>
            <person name="Labutti K."/>
            <person name="Andreopoulos B."/>
            <person name="Lipzen A."/>
            <person name="Chen C."/>
            <person name="Yanf M."/>
            <person name="Daum C."/>
            <person name="Ng V."/>
            <person name="Clum A."/>
            <person name="Steindorff A."/>
            <person name="Ohm R."/>
            <person name="Martin F."/>
            <person name="Silar P."/>
            <person name="Natvig D."/>
            <person name="Lalanne C."/>
            <person name="Gautier V."/>
            <person name="Ament-Velasquez S.L."/>
            <person name="Kruys A."/>
            <person name="Hutchinson M.I."/>
            <person name="Powell A.J."/>
            <person name="Barry K."/>
            <person name="Miller A.N."/>
            <person name="Grigoriev I.V."/>
            <person name="Debuchy R."/>
            <person name="Gladieux P."/>
            <person name="Thoren M.H."/>
            <person name="Johannesson H."/>
        </authorList>
    </citation>
    <scope>NUCLEOTIDE SEQUENCE</scope>
    <source>
        <strain evidence="3">CBS 314.62</strain>
    </source>
</reference>
<feature type="transmembrane region" description="Helical" evidence="2">
    <location>
        <begin position="73"/>
        <end position="101"/>
    </location>
</feature>
<feature type="region of interest" description="Disordered" evidence="1">
    <location>
        <begin position="143"/>
        <end position="191"/>
    </location>
</feature>
<proteinExistence type="predicted"/>
<gene>
    <name evidence="3" type="ORF">B0T22DRAFT_480203</name>
</gene>
<keyword evidence="2" id="KW-0812">Transmembrane</keyword>
<protein>
    <submittedName>
        <fullName evidence="3">Uncharacterized protein</fullName>
    </submittedName>
</protein>
<accession>A0AAE1CCS5</accession>